<dbReference type="EMBL" id="QFOT01000006">
    <property type="protein sequence ID" value="PZP57166.1"/>
    <property type="molecule type" value="Genomic_DNA"/>
</dbReference>
<gene>
    <name evidence="9" type="ORF">DI586_01280</name>
</gene>
<comment type="caution">
    <text evidence="9">The sequence shown here is derived from an EMBL/GenBank/DDBJ whole genome shotgun (WGS) entry which is preliminary data.</text>
</comment>
<name>A0A2W5HG61_9BACT</name>
<evidence type="ECO:0000256" key="1">
    <source>
        <dbReference type="ARBA" id="ARBA00001947"/>
    </source>
</evidence>
<dbReference type="GO" id="GO:0004222">
    <property type="term" value="F:metalloendopeptidase activity"/>
    <property type="evidence" value="ECO:0007669"/>
    <property type="project" value="InterPro"/>
</dbReference>
<comment type="cofactor">
    <cofactor evidence="1">
        <name>Zn(2+)</name>
        <dbReference type="ChEBI" id="CHEBI:29105"/>
    </cofactor>
</comment>
<evidence type="ECO:0000259" key="8">
    <source>
        <dbReference type="Pfam" id="PF01435"/>
    </source>
</evidence>
<dbReference type="GO" id="GO:0051603">
    <property type="term" value="P:proteolysis involved in protein catabolic process"/>
    <property type="evidence" value="ECO:0007669"/>
    <property type="project" value="TreeGrafter"/>
</dbReference>
<evidence type="ECO:0000256" key="2">
    <source>
        <dbReference type="ARBA" id="ARBA00022670"/>
    </source>
</evidence>
<protein>
    <submittedName>
        <fullName evidence="9">Peptidase M48 family protein</fullName>
    </submittedName>
</protein>
<dbReference type="InterPro" id="IPR001915">
    <property type="entry name" value="Peptidase_M48"/>
</dbReference>
<evidence type="ECO:0000256" key="6">
    <source>
        <dbReference type="ARBA" id="ARBA00023049"/>
    </source>
</evidence>
<dbReference type="GO" id="GO:0016020">
    <property type="term" value="C:membrane"/>
    <property type="evidence" value="ECO:0007669"/>
    <property type="project" value="TreeGrafter"/>
</dbReference>
<dbReference type="Proteomes" id="UP000249739">
    <property type="component" value="Unassembled WGS sequence"/>
</dbReference>
<keyword evidence="2" id="KW-0645">Protease</keyword>
<proteinExistence type="predicted"/>
<keyword evidence="3" id="KW-0479">Metal-binding</keyword>
<dbReference type="PANTHER" id="PTHR22726:SF1">
    <property type="entry name" value="METALLOENDOPEPTIDASE OMA1, MITOCHONDRIAL"/>
    <property type="match status" value="1"/>
</dbReference>
<dbReference type="GO" id="GO:0046872">
    <property type="term" value="F:metal ion binding"/>
    <property type="evidence" value="ECO:0007669"/>
    <property type="project" value="UniProtKB-KW"/>
</dbReference>
<feature type="domain" description="Peptidase M48" evidence="8">
    <location>
        <begin position="68"/>
        <end position="250"/>
    </location>
</feature>
<dbReference type="Gene3D" id="3.30.2010.10">
    <property type="entry name" value="Metalloproteases ('zincins'), catalytic domain"/>
    <property type="match status" value="1"/>
</dbReference>
<evidence type="ECO:0000313" key="10">
    <source>
        <dbReference type="Proteomes" id="UP000249739"/>
    </source>
</evidence>
<reference evidence="9 10" key="1">
    <citation type="submission" date="2017-08" db="EMBL/GenBank/DDBJ databases">
        <title>Infants hospitalized years apart are colonized by the same room-sourced microbial strains.</title>
        <authorList>
            <person name="Brooks B."/>
            <person name="Olm M.R."/>
            <person name="Firek B.A."/>
            <person name="Baker R."/>
            <person name="Thomas B.C."/>
            <person name="Morowitz M.J."/>
            <person name="Banfield J.F."/>
        </authorList>
    </citation>
    <scope>NUCLEOTIDE SEQUENCE [LARGE SCALE GENOMIC DNA]</scope>
    <source>
        <strain evidence="9">S2_006_000_R2_64</strain>
    </source>
</reference>
<accession>A0A2W5HG61</accession>
<keyword evidence="5" id="KW-0862">Zinc</keyword>
<keyword evidence="7" id="KW-0732">Signal</keyword>
<evidence type="ECO:0000256" key="7">
    <source>
        <dbReference type="SAM" id="SignalP"/>
    </source>
</evidence>
<dbReference type="Pfam" id="PF01435">
    <property type="entry name" value="Peptidase_M48"/>
    <property type="match status" value="1"/>
</dbReference>
<dbReference type="InterPro" id="IPR051156">
    <property type="entry name" value="Mito/Outer_Membr_Metalloprot"/>
</dbReference>
<dbReference type="AlphaFoldDB" id="A0A2W5HG61"/>
<feature type="chain" id="PRO_5015903183" evidence="7">
    <location>
        <begin position="24"/>
        <end position="472"/>
    </location>
</feature>
<dbReference type="PROSITE" id="PS51257">
    <property type="entry name" value="PROKAR_LIPOPROTEIN"/>
    <property type="match status" value="1"/>
</dbReference>
<dbReference type="PANTHER" id="PTHR22726">
    <property type="entry name" value="METALLOENDOPEPTIDASE OMA1"/>
    <property type="match status" value="1"/>
</dbReference>
<keyword evidence="6" id="KW-0482">Metalloprotease</keyword>
<dbReference type="CDD" id="cd07333">
    <property type="entry name" value="M48C_bepA_like"/>
    <property type="match status" value="1"/>
</dbReference>
<evidence type="ECO:0000256" key="4">
    <source>
        <dbReference type="ARBA" id="ARBA00022801"/>
    </source>
</evidence>
<organism evidence="9 10">
    <name type="scientific">Micavibrio aeruginosavorus</name>
    <dbReference type="NCBI Taxonomy" id="349221"/>
    <lineage>
        <taxon>Bacteria</taxon>
        <taxon>Pseudomonadati</taxon>
        <taxon>Bdellovibrionota</taxon>
        <taxon>Bdellovibrionia</taxon>
        <taxon>Bdellovibrionales</taxon>
        <taxon>Pseudobdellovibrionaceae</taxon>
        <taxon>Micavibrio</taxon>
    </lineage>
</organism>
<sequence>MDYRKFCKSLQVCGLISSLVLSACSVNPATGRNQFTGLMPAESEAQVGASQHEEIVKQYGGLYKDQKLQNYVSSVGSKVAKNTERADVSYQFFVLDSPVVNAFALPGGYVYITRGLLAVANDEAELAGVLGHEIGHVTGRHSAARYSQSVLTGLGTTLLGAYIGNSAVTQMLDVGNNLYVSSYSRDQETEADVLGIRYLDRAGYDPKAVSDFLAAMDQYQVSQSGKEEKTETPNFFATHPQTAGRVAAASADAAKYPENAKERGTGAYLAAIDGMTYGDSPEQGFVRGTNFYHPVLGFTFSVPQGYKIQNSPEQIVASKSGAALIVVDQVKANTADPAAYIMYDWLQGKRQLTPEKVTINGHDAATASFDTTLNGAPITLRLVAISWGGGSVFRMQFAIPKNLPAQEVEALKATTYSLRNLSANEITGLKTEKIRIVDGTQIGQMTPLIRALNNLKANENAAAGRKYKIVVE</sequence>
<evidence type="ECO:0000256" key="3">
    <source>
        <dbReference type="ARBA" id="ARBA00022723"/>
    </source>
</evidence>
<keyword evidence="4" id="KW-0378">Hydrolase</keyword>
<feature type="signal peptide" evidence="7">
    <location>
        <begin position="1"/>
        <end position="23"/>
    </location>
</feature>
<evidence type="ECO:0000313" key="9">
    <source>
        <dbReference type="EMBL" id="PZP57166.1"/>
    </source>
</evidence>
<evidence type="ECO:0000256" key="5">
    <source>
        <dbReference type="ARBA" id="ARBA00022833"/>
    </source>
</evidence>